<feature type="domain" description="N-acetyltransferase" evidence="1">
    <location>
        <begin position="10"/>
        <end position="171"/>
    </location>
</feature>
<keyword evidence="3" id="KW-1185">Reference proteome</keyword>
<accession>A0A370B2H5</accession>
<dbReference type="OrthoDB" id="5191051at2"/>
<comment type="caution">
    <text evidence="2">The sequence shown here is derived from an EMBL/GenBank/DDBJ whole genome shotgun (WGS) entry which is preliminary data.</text>
</comment>
<protein>
    <submittedName>
        <fullName evidence="2">N-acetyltransferase</fullName>
    </submittedName>
</protein>
<dbReference type="GO" id="GO:1990189">
    <property type="term" value="F:protein N-terminal-serine acetyltransferase activity"/>
    <property type="evidence" value="ECO:0007669"/>
    <property type="project" value="TreeGrafter"/>
</dbReference>
<dbReference type="Gene3D" id="3.40.630.30">
    <property type="match status" value="1"/>
</dbReference>
<evidence type="ECO:0000313" key="2">
    <source>
        <dbReference type="EMBL" id="RDG34569.1"/>
    </source>
</evidence>
<gene>
    <name evidence="2" type="ORF">DVH02_30035</name>
</gene>
<dbReference type="InterPro" id="IPR016181">
    <property type="entry name" value="Acyl_CoA_acyltransferase"/>
</dbReference>
<name>A0A370B2H5_9ACTN</name>
<dbReference type="Proteomes" id="UP000253741">
    <property type="component" value="Unassembled WGS sequence"/>
</dbReference>
<evidence type="ECO:0000259" key="1">
    <source>
        <dbReference type="PROSITE" id="PS51186"/>
    </source>
</evidence>
<dbReference type="PROSITE" id="PS51186">
    <property type="entry name" value="GNAT"/>
    <property type="match status" value="1"/>
</dbReference>
<dbReference type="GO" id="GO:0005737">
    <property type="term" value="C:cytoplasm"/>
    <property type="evidence" value="ECO:0007669"/>
    <property type="project" value="TreeGrafter"/>
</dbReference>
<dbReference type="AlphaFoldDB" id="A0A370B2H5"/>
<dbReference type="EMBL" id="QQNA01000308">
    <property type="protein sequence ID" value="RDG34569.1"/>
    <property type="molecule type" value="Genomic_DNA"/>
</dbReference>
<dbReference type="PANTHER" id="PTHR43441:SF10">
    <property type="entry name" value="ACETYLTRANSFERASE"/>
    <property type="match status" value="1"/>
</dbReference>
<dbReference type="RefSeq" id="WP_114627003.1">
    <property type="nucleotide sequence ID" value="NZ_QQNA01000308.1"/>
</dbReference>
<proteinExistence type="predicted"/>
<dbReference type="GO" id="GO:0008999">
    <property type="term" value="F:protein-N-terminal-alanine acetyltransferase activity"/>
    <property type="evidence" value="ECO:0007669"/>
    <property type="project" value="TreeGrafter"/>
</dbReference>
<sequence length="197" mass="21646">MYALALGGNALLRPLEPWQAPEFLAHIDRARPHVDPWIPWATFSTDLASATAVLQRYADNQAKDAARIHGIWLDGTLVGGVMFTTFDAASGVCEIGCWLEAAGEGRGLVAAASRALIDWAFRERGMSRVEWWAAAGNTRSIEAARRLGMTRDGVLRQRYPYRGVRHDKEIWSVLADEWPAAPAVPKDGPQVLPEGGR</sequence>
<organism evidence="2 3">
    <name type="scientific">Streptomyces corynorhini</name>
    <dbReference type="NCBI Taxonomy" id="2282652"/>
    <lineage>
        <taxon>Bacteria</taxon>
        <taxon>Bacillati</taxon>
        <taxon>Actinomycetota</taxon>
        <taxon>Actinomycetes</taxon>
        <taxon>Kitasatosporales</taxon>
        <taxon>Streptomycetaceae</taxon>
        <taxon>Streptomyces</taxon>
    </lineage>
</organism>
<evidence type="ECO:0000313" key="3">
    <source>
        <dbReference type="Proteomes" id="UP000253741"/>
    </source>
</evidence>
<dbReference type="InterPro" id="IPR051908">
    <property type="entry name" value="Ribosomal_N-acetyltransferase"/>
</dbReference>
<dbReference type="Pfam" id="PF13302">
    <property type="entry name" value="Acetyltransf_3"/>
    <property type="match status" value="1"/>
</dbReference>
<dbReference type="FunFam" id="3.40.630.30:FF:000182">
    <property type="entry name" value="Putative acetyltransferase"/>
    <property type="match status" value="1"/>
</dbReference>
<dbReference type="SUPFAM" id="SSF55729">
    <property type="entry name" value="Acyl-CoA N-acyltransferases (Nat)"/>
    <property type="match status" value="1"/>
</dbReference>
<keyword evidence="2" id="KW-0808">Transferase</keyword>
<dbReference type="PANTHER" id="PTHR43441">
    <property type="entry name" value="RIBOSOMAL-PROTEIN-SERINE ACETYLTRANSFERASE"/>
    <property type="match status" value="1"/>
</dbReference>
<dbReference type="InterPro" id="IPR000182">
    <property type="entry name" value="GNAT_dom"/>
</dbReference>
<reference evidence="2 3" key="1">
    <citation type="submission" date="2018-07" db="EMBL/GenBank/DDBJ databases">
        <title>Streptomyces species from bats.</title>
        <authorList>
            <person name="Dunlap C."/>
        </authorList>
    </citation>
    <scope>NUCLEOTIDE SEQUENCE [LARGE SCALE GENOMIC DNA]</scope>
    <source>
        <strain evidence="2 3">AC230</strain>
    </source>
</reference>